<evidence type="ECO:0000256" key="1">
    <source>
        <dbReference type="SAM" id="Coils"/>
    </source>
</evidence>
<feature type="compositionally biased region" description="Polar residues" evidence="2">
    <location>
        <begin position="39"/>
        <end position="48"/>
    </location>
</feature>
<dbReference type="Proteomes" id="UP000750334">
    <property type="component" value="Unassembled WGS sequence"/>
</dbReference>
<keyword evidence="4" id="KW-1185">Reference proteome</keyword>
<evidence type="ECO:0000313" key="3">
    <source>
        <dbReference type="EMBL" id="KAG0669110.1"/>
    </source>
</evidence>
<dbReference type="AlphaFoldDB" id="A0A9P6WB20"/>
<sequence length="183" mass="21247">MSNRKSSCNENSEQISGFQYPSSPITGSPLQDIMDETVSRTNDSSRSIVDNIIVDRQERSANSSKLGIQSSPLTDKLNRISQRQRLDDMRQSKKENKKSMRRGGLEKMEWFVMNGEKIIEDKNLKVDADKHMIPVDILAELEKEQEEEMELLEDDDLIEFIEQKEHWEKELEDMMADFSITES</sequence>
<comment type="caution">
    <text evidence="3">The sequence shown here is derived from an EMBL/GenBank/DDBJ whole genome shotgun (WGS) entry which is preliminary data.</text>
</comment>
<feature type="coiled-coil region" evidence="1">
    <location>
        <begin position="135"/>
        <end position="177"/>
    </location>
</feature>
<feature type="compositionally biased region" description="Polar residues" evidence="2">
    <location>
        <begin position="1"/>
        <end position="29"/>
    </location>
</feature>
<feature type="compositionally biased region" description="Polar residues" evidence="2">
    <location>
        <begin position="60"/>
        <end position="83"/>
    </location>
</feature>
<dbReference type="EMBL" id="PUHR01000049">
    <property type="protein sequence ID" value="KAG0669110.1"/>
    <property type="molecule type" value="Genomic_DNA"/>
</dbReference>
<evidence type="ECO:0000256" key="2">
    <source>
        <dbReference type="SAM" id="MobiDB-lite"/>
    </source>
</evidence>
<keyword evidence="1" id="KW-0175">Coiled coil</keyword>
<evidence type="ECO:0000313" key="4">
    <source>
        <dbReference type="Proteomes" id="UP000750334"/>
    </source>
</evidence>
<feature type="compositionally biased region" description="Basic and acidic residues" evidence="2">
    <location>
        <begin position="84"/>
        <end position="101"/>
    </location>
</feature>
<feature type="region of interest" description="Disordered" evidence="2">
    <location>
        <begin position="1"/>
        <end position="101"/>
    </location>
</feature>
<name>A0A9P6WB20_MAUEX</name>
<accession>A0A9P6WB20</accession>
<dbReference type="OrthoDB" id="4070576at2759"/>
<reference evidence="3 4" key="1">
    <citation type="submission" date="2020-11" db="EMBL/GenBank/DDBJ databases">
        <title>Kefir isolates.</title>
        <authorList>
            <person name="Marcisauskas S."/>
            <person name="Kim Y."/>
            <person name="Blasche S."/>
        </authorList>
    </citation>
    <scope>NUCLEOTIDE SEQUENCE [LARGE SCALE GENOMIC DNA]</scope>
    <source>
        <strain evidence="3 4">OG2</strain>
    </source>
</reference>
<organism evidence="3 4">
    <name type="scientific">Maudiozyma exigua</name>
    <name type="common">Yeast</name>
    <name type="synonym">Kazachstania exigua</name>
    <dbReference type="NCBI Taxonomy" id="34358"/>
    <lineage>
        <taxon>Eukaryota</taxon>
        <taxon>Fungi</taxon>
        <taxon>Dikarya</taxon>
        <taxon>Ascomycota</taxon>
        <taxon>Saccharomycotina</taxon>
        <taxon>Saccharomycetes</taxon>
        <taxon>Saccharomycetales</taxon>
        <taxon>Saccharomycetaceae</taxon>
        <taxon>Maudiozyma</taxon>
    </lineage>
</organism>
<protein>
    <submittedName>
        <fullName evidence="3">Uncharacterized protein</fullName>
    </submittedName>
</protein>
<gene>
    <name evidence="3" type="ORF">C6P45_004051</name>
</gene>
<proteinExistence type="predicted"/>